<feature type="transmembrane region" description="Helical" evidence="7">
    <location>
        <begin position="44"/>
        <end position="68"/>
    </location>
</feature>
<dbReference type="InterPro" id="IPR002656">
    <property type="entry name" value="Acyl_transf_3_dom"/>
</dbReference>
<comment type="subcellular location">
    <subcellularLocation>
        <location evidence="1">Cell membrane</location>
        <topology evidence="1">Multi-pass membrane protein</topology>
    </subcellularLocation>
</comment>
<evidence type="ECO:0000256" key="2">
    <source>
        <dbReference type="ARBA" id="ARBA00007400"/>
    </source>
</evidence>
<keyword evidence="4 7" id="KW-0812">Transmembrane</keyword>
<dbReference type="AlphaFoldDB" id="A0A1K2HSN9"/>
<feature type="transmembrane region" description="Helical" evidence="7">
    <location>
        <begin position="12"/>
        <end position="32"/>
    </location>
</feature>
<dbReference type="RefSeq" id="WP_072338587.1">
    <property type="nucleotide sequence ID" value="NZ_FPKU01000001.1"/>
</dbReference>
<dbReference type="GO" id="GO:0009246">
    <property type="term" value="P:enterobacterial common antigen biosynthetic process"/>
    <property type="evidence" value="ECO:0007669"/>
    <property type="project" value="TreeGrafter"/>
</dbReference>
<organism evidence="9 10">
    <name type="scientific">Devosia enhydra</name>
    <dbReference type="NCBI Taxonomy" id="665118"/>
    <lineage>
        <taxon>Bacteria</taxon>
        <taxon>Pseudomonadati</taxon>
        <taxon>Pseudomonadota</taxon>
        <taxon>Alphaproteobacteria</taxon>
        <taxon>Hyphomicrobiales</taxon>
        <taxon>Devosiaceae</taxon>
        <taxon>Devosia</taxon>
    </lineage>
</organism>
<evidence type="ECO:0000256" key="3">
    <source>
        <dbReference type="ARBA" id="ARBA00022475"/>
    </source>
</evidence>
<dbReference type="PANTHER" id="PTHR40074:SF4">
    <property type="entry name" value="INNER MEMBRANE PROTEIN YCFT"/>
    <property type="match status" value="1"/>
</dbReference>
<comment type="similarity">
    <text evidence="2">Belongs to the acyltransferase 3 family.</text>
</comment>
<feature type="domain" description="Acyltransferase 3" evidence="8">
    <location>
        <begin position="9"/>
        <end position="323"/>
    </location>
</feature>
<feature type="transmembrane region" description="Helical" evidence="7">
    <location>
        <begin position="112"/>
        <end position="136"/>
    </location>
</feature>
<dbReference type="GO" id="GO:0016413">
    <property type="term" value="F:O-acetyltransferase activity"/>
    <property type="evidence" value="ECO:0007669"/>
    <property type="project" value="TreeGrafter"/>
</dbReference>
<name>A0A1K2HSN9_9HYPH</name>
<protein>
    <submittedName>
        <fullName evidence="9">Uncharacterized membrane protein YcfT</fullName>
    </submittedName>
</protein>
<feature type="transmembrane region" description="Helical" evidence="7">
    <location>
        <begin position="304"/>
        <end position="323"/>
    </location>
</feature>
<feature type="transmembrane region" description="Helical" evidence="7">
    <location>
        <begin position="148"/>
        <end position="169"/>
    </location>
</feature>
<reference evidence="9 10" key="1">
    <citation type="submission" date="2016-11" db="EMBL/GenBank/DDBJ databases">
        <authorList>
            <person name="Jaros S."/>
            <person name="Januszkiewicz K."/>
            <person name="Wedrychowicz H."/>
        </authorList>
    </citation>
    <scope>NUCLEOTIDE SEQUENCE [LARGE SCALE GENOMIC DNA]</scope>
    <source>
        <strain evidence="9 10">ATCC 23634</strain>
    </source>
</reference>
<evidence type="ECO:0000256" key="4">
    <source>
        <dbReference type="ARBA" id="ARBA00022692"/>
    </source>
</evidence>
<dbReference type="GO" id="GO:0005886">
    <property type="term" value="C:plasma membrane"/>
    <property type="evidence" value="ECO:0007669"/>
    <property type="project" value="UniProtKB-SubCell"/>
</dbReference>
<evidence type="ECO:0000256" key="7">
    <source>
        <dbReference type="SAM" id="Phobius"/>
    </source>
</evidence>
<keyword evidence="6 7" id="KW-0472">Membrane</keyword>
<gene>
    <name evidence="9" type="ORF">SAMN02983003_0235</name>
</gene>
<proteinExistence type="inferred from homology"/>
<evidence type="ECO:0000259" key="8">
    <source>
        <dbReference type="Pfam" id="PF01757"/>
    </source>
</evidence>
<dbReference type="Proteomes" id="UP000183447">
    <property type="component" value="Unassembled WGS sequence"/>
</dbReference>
<evidence type="ECO:0000256" key="1">
    <source>
        <dbReference type="ARBA" id="ARBA00004651"/>
    </source>
</evidence>
<keyword evidence="3" id="KW-1003">Cell membrane</keyword>
<evidence type="ECO:0000313" key="10">
    <source>
        <dbReference type="Proteomes" id="UP000183447"/>
    </source>
</evidence>
<sequence>MTGSGERLGWVDMAKGLSIILVVMMHSAFGVGADTGGVGYLHYVIGWAAPFRMPEFFLISGLFLSQVIDRPWPRFADRRVVHYFYFYVVWAVIHILFKVGLGERDPVLAAEYLAWAVIEPYGVLWFIYMLAVVAVASKVAHDLRLPHWAVLTLGAVLQMAPIHTGAYVIDQFAEFFVFFYAGYALAPMLFALVEKAQGRVGLALAGLAAWAVINGLLVFSPGHRVMPDHVEMGLAGLPGLHLVLAIAGAAALCVSAGLLARVPAMDWLRWLGGKSIVVYLAFALPMAVTRTVLVRLGIIEDVGLLSTIVMTVAIVSPLILWWLTEKTGIGRFLFTRPAWAHIPGTPGSRQDIAARTQRQPAQ</sequence>
<accession>A0A1K2HSN9</accession>
<dbReference type="PANTHER" id="PTHR40074">
    <property type="entry name" value="O-ACETYLTRANSFERASE WECH"/>
    <property type="match status" value="1"/>
</dbReference>
<feature type="transmembrane region" description="Helical" evidence="7">
    <location>
        <begin position="239"/>
        <end position="264"/>
    </location>
</feature>
<feature type="transmembrane region" description="Helical" evidence="7">
    <location>
        <begin position="80"/>
        <end position="100"/>
    </location>
</feature>
<evidence type="ECO:0000256" key="5">
    <source>
        <dbReference type="ARBA" id="ARBA00022989"/>
    </source>
</evidence>
<dbReference type="EMBL" id="FPKU01000001">
    <property type="protein sequence ID" value="SFZ80969.1"/>
    <property type="molecule type" value="Genomic_DNA"/>
</dbReference>
<dbReference type="Pfam" id="PF01757">
    <property type="entry name" value="Acyl_transf_3"/>
    <property type="match status" value="1"/>
</dbReference>
<dbReference type="OrthoDB" id="9814956at2"/>
<keyword evidence="5 7" id="KW-1133">Transmembrane helix</keyword>
<feature type="transmembrane region" description="Helical" evidence="7">
    <location>
        <begin position="276"/>
        <end position="298"/>
    </location>
</feature>
<evidence type="ECO:0000256" key="6">
    <source>
        <dbReference type="ARBA" id="ARBA00023136"/>
    </source>
</evidence>
<feature type="transmembrane region" description="Helical" evidence="7">
    <location>
        <begin position="200"/>
        <end position="219"/>
    </location>
</feature>
<feature type="transmembrane region" description="Helical" evidence="7">
    <location>
        <begin position="175"/>
        <end position="193"/>
    </location>
</feature>
<evidence type="ECO:0000313" key="9">
    <source>
        <dbReference type="EMBL" id="SFZ80969.1"/>
    </source>
</evidence>
<keyword evidence="10" id="KW-1185">Reference proteome</keyword>
<dbReference type="STRING" id="665118.SAMN02983003_0235"/>